<dbReference type="SUPFAM" id="SSF69318">
    <property type="entry name" value="Integrin alpha N-terminal domain"/>
    <property type="match status" value="1"/>
</dbReference>
<dbReference type="InterPro" id="IPR015020">
    <property type="entry name" value="Rv2525c-like_Glyco_Hydro-like"/>
</dbReference>
<comment type="caution">
    <text evidence="4">The sequence shown here is derived from an EMBL/GenBank/DDBJ whole genome shotgun (WGS) entry which is preliminary data.</text>
</comment>
<proteinExistence type="predicted"/>
<evidence type="ECO:0000256" key="1">
    <source>
        <dbReference type="ARBA" id="ARBA00022729"/>
    </source>
</evidence>
<dbReference type="EMBL" id="BOMM01000014">
    <property type="protein sequence ID" value="GIE10242.1"/>
    <property type="molecule type" value="Genomic_DNA"/>
</dbReference>
<feature type="signal peptide" evidence="2">
    <location>
        <begin position="1"/>
        <end position="33"/>
    </location>
</feature>
<dbReference type="Gene3D" id="3.20.20.80">
    <property type="entry name" value="Glycosidases"/>
    <property type="match status" value="1"/>
</dbReference>
<dbReference type="PANTHER" id="PTHR44103:SF1">
    <property type="entry name" value="PROPROTEIN CONVERTASE P"/>
    <property type="match status" value="1"/>
</dbReference>
<dbReference type="PANTHER" id="PTHR44103">
    <property type="entry name" value="PROPROTEIN CONVERTASE P"/>
    <property type="match status" value="1"/>
</dbReference>
<dbReference type="RefSeq" id="WP_203816799.1">
    <property type="nucleotide sequence ID" value="NZ_BAAABP010000007.1"/>
</dbReference>
<name>A0A919IYH3_9ACTN</name>
<keyword evidence="1 2" id="KW-0732">Signal</keyword>
<feature type="domain" description="Rv2525c-like glycoside hydrolase-like" evidence="3">
    <location>
        <begin position="68"/>
        <end position="275"/>
    </location>
</feature>
<dbReference type="Pfam" id="PF13517">
    <property type="entry name" value="FG-GAP_3"/>
    <property type="match status" value="1"/>
</dbReference>
<dbReference type="InterPro" id="IPR017853">
    <property type="entry name" value="GH"/>
</dbReference>
<sequence>MGAHRLIPARKNSVKIKATFCALILLASSFTLAQTNAGAADAFSTVQPGSFTGYAFDACTAPSSASMKAWRASSPYKAIGIYIGGVSRGCTQANLTASWVQEQVNAGWKLLPIYVGPQASCATSPKKNVIDNPNAYAQGVDAGGDAIVQAVSLGLARNSVLIYDMESYNTNDATCRSGVMNFMNGWSSRLHNGGYFSGYYSSVSSGIADQIAYYNVPGYVKPDYIDFARWDSVVGIGDASIPTANWPGRRRMKQYRGGHTETYGGVTINIDNNYVDFAPLPGPTMADFTNNGWSDFLAKDWRTGDVYLHYGNGAAAGGRSVFGTNWGMMNSIIRIGDLNRDGKEDVVARQSNGDLWFYPGTTAVHGARKKLMSGTGALREITPAGDLNKDGYPDMVAIQGSNLYFYPGAAGAKFGARKVIVSGGFNTLYELAGIGDFNRDGYPDLVARQNSSGTLYLYPGRKGAYAGRTSLGTGWNGTRDLVGVGDFDRDGYTDMIAVRTSDGALVLYRGNGKTLTARTLISYFPYMSPLL</sequence>
<evidence type="ECO:0000313" key="4">
    <source>
        <dbReference type="EMBL" id="GIE10242.1"/>
    </source>
</evidence>
<keyword evidence="5" id="KW-1185">Reference proteome</keyword>
<dbReference type="Pfam" id="PF08924">
    <property type="entry name" value="Rv2525c_GlyHyd-like"/>
    <property type="match status" value="1"/>
</dbReference>
<protein>
    <recommendedName>
        <fullName evidence="3">Rv2525c-like glycoside hydrolase-like domain-containing protein</fullName>
    </recommendedName>
</protein>
<evidence type="ECO:0000259" key="3">
    <source>
        <dbReference type="Pfam" id="PF08924"/>
    </source>
</evidence>
<dbReference type="SUPFAM" id="SSF51445">
    <property type="entry name" value="(Trans)glycosidases"/>
    <property type="match status" value="1"/>
</dbReference>
<dbReference type="Proteomes" id="UP000598174">
    <property type="component" value="Unassembled WGS sequence"/>
</dbReference>
<dbReference type="InterPro" id="IPR028994">
    <property type="entry name" value="Integrin_alpha_N"/>
</dbReference>
<accession>A0A919IYH3</accession>
<feature type="chain" id="PRO_5038886307" description="Rv2525c-like glycoside hydrolase-like domain-containing protein" evidence="2">
    <location>
        <begin position="34"/>
        <end position="531"/>
    </location>
</feature>
<dbReference type="AlphaFoldDB" id="A0A919IYH3"/>
<gene>
    <name evidence="4" type="ORF">Afe05nite_20820</name>
</gene>
<evidence type="ECO:0000313" key="5">
    <source>
        <dbReference type="Proteomes" id="UP000598174"/>
    </source>
</evidence>
<dbReference type="Gene3D" id="2.130.10.130">
    <property type="entry name" value="Integrin alpha, N-terminal"/>
    <property type="match status" value="2"/>
</dbReference>
<organism evidence="4 5">
    <name type="scientific">Paractinoplanes ferrugineus</name>
    <dbReference type="NCBI Taxonomy" id="113564"/>
    <lineage>
        <taxon>Bacteria</taxon>
        <taxon>Bacillati</taxon>
        <taxon>Actinomycetota</taxon>
        <taxon>Actinomycetes</taxon>
        <taxon>Micromonosporales</taxon>
        <taxon>Micromonosporaceae</taxon>
        <taxon>Paractinoplanes</taxon>
    </lineage>
</organism>
<evidence type="ECO:0000256" key="2">
    <source>
        <dbReference type="SAM" id="SignalP"/>
    </source>
</evidence>
<reference evidence="4" key="1">
    <citation type="submission" date="2021-01" db="EMBL/GenBank/DDBJ databases">
        <title>Whole genome shotgun sequence of Actinoplanes ferrugineus NBRC 15555.</title>
        <authorList>
            <person name="Komaki H."/>
            <person name="Tamura T."/>
        </authorList>
    </citation>
    <scope>NUCLEOTIDE SEQUENCE</scope>
    <source>
        <strain evidence="4">NBRC 15555</strain>
    </source>
</reference>
<dbReference type="InterPro" id="IPR013517">
    <property type="entry name" value="FG-GAP"/>
</dbReference>